<dbReference type="AlphaFoldDB" id="A0A0F9PYV5"/>
<proteinExistence type="predicted"/>
<sequence length="334" mass="36306">MVTLSSNNPTLLDFNKAMDPDGKIATIVEILMEQNEILPDWTFVEGNLTTGHTTTIRTGLPAPTWRKMYGGVQPTKGTTAQVTDNTGMLHAISEIDVALADLNGNTAAFRLSQDKAHIEGMNQEAVETLFYGNEDTEAEAFTGLAPRFNSLAAANADNILDAGGTGTDNRSIWLLVWGPELVHGIIPKGSVAGLQVEDLGKIMIQDASGGSNTGRMMAYVTTYRWDLGLSVPDWRFVVRICNIDNSGLVNDAATGADLADLMFQAMELIPNLSRGRAAFYMSRTNRTFLRRQLSNARSMSTLEVRDVGGTRVTEFQGIPLRRCDALSADEARVT</sequence>
<dbReference type="NCBIfam" id="NF045672">
    <property type="entry name" value="MCP_gp7_epsi_15"/>
    <property type="match status" value="1"/>
</dbReference>
<comment type="caution">
    <text evidence="1">The sequence shown here is derived from an EMBL/GenBank/DDBJ whole genome shotgun (WGS) entry which is preliminary data.</text>
</comment>
<dbReference type="InterPro" id="IPR048813">
    <property type="entry name" value="GP7-like"/>
</dbReference>
<dbReference type="EMBL" id="LAZR01002448">
    <property type="protein sequence ID" value="KKN29922.1"/>
    <property type="molecule type" value="Genomic_DNA"/>
</dbReference>
<name>A0A0F9PYV5_9ZZZZ</name>
<dbReference type="Pfam" id="PF20911">
    <property type="entry name" value="GP7"/>
    <property type="match status" value="1"/>
</dbReference>
<accession>A0A0F9PYV5</accession>
<organism evidence="1">
    <name type="scientific">marine sediment metagenome</name>
    <dbReference type="NCBI Taxonomy" id="412755"/>
    <lineage>
        <taxon>unclassified sequences</taxon>
        <taxon>metagenomes</taxon>
        <taxon>ecological metagenomes</taxon>
    </lineage>
</organism>
<reference evidence="1" key="1">
    <citation type="journal article" date="2015" name="Nature">
        <title>Complex archaea that bridge the gap between prokaryotes and eukaryotes.</title>
        <authorList>
            <person name="Spang A."/>
            <person name="Saw J.H."/>
            <person name="Jorgensen S.L."/>
            <person name="Zaremba-Niedzwiedzka K."/>
            <person name="Martijn J."/>
            <person name="Lind A.E."/>
            <person name="van Eijk R."/>
            <person name="Schleper C."/>
            <person name="Guy L."/>
            <person name="Ettema T.J."/>
        </authorList>
    </citation>
    <scope>NUCLEOTIDE SEQUENCE</scope>
</reference>
<evidence type="ECO:0000313" key="1">
    <source>
        <dbReference type="EMBL" id="KKN29922.1"/>
    </source>
</evidence>
<gene>
    <name evidence="1" type="ORF">LCGC14_0839210</name>
</gene>
<protein>
    <submittedName>
        <fullName evidence="1">Uncharacterized protein</fullName>
    </submittedName>
</protein>